<sequence length="66" mass="7026">MESSTGLWVGLLGIVLGVLGFFYAPLWLGAGAVLLGLVALAYSHKLIVGWISLILGVIVLIWTFLL</sequence>
<keyword evidence="1" id="KW-1133">Transmembrane helix</keyword>
<feature type="transmembrane region" description="Helical" evidence="1">
    <location>
        <begin position="46"/>
        <end position="65"/>
    </location>
</feature>
<organism evidence="2 3">
    <name type="scientific">Psychrobacillus psychrotolerans</name>
    <dbReference type="NCBI Taxonomy" id="126156"/>
    <lineage>
        <taxon>Bacteria</taxon>
        <taxon>Bacillati</taxon>
        <taxon>Bacillota</taxon>
        <taxon>Bacilli</taxon>
        <taxon>Bacillales</taxon>
        <taxon>Bacillaceae</taxon>
        <taxon>Psychrobacillus</taxon>
    </lineage>
</organism>
<reference evidence="3" key="1">
    <citation type="submission" date="2016-10" db="EMBL/GenBank/DDBJ databases">
        <authorList>
            <person name="Varghese N."/>
            <person name="Submissions S."/>
        </authorList>
    </citation>
    <scope>NUCLEOTIDE SEQUENCE [LARGE SCALE GENOMIC DNA]</scope>
    <source>
        <strain evidence="3">DSM 11706</strain>
    </source>
</reference>
<keyword evidence="1" id="KW-0472">Membrane</keyword>
<keyword evidence="3" id="KW-1185">Reference proteome</keyword>
<evidence type="ECO:0000313" key="3">
    <source>
        <dbReference type="Proteomes" id="UP000198734"/>
    </source>
</evidence>
<keyword evidence="1" id="KW-0812">Transmembrane</keyword>
<dbReference type="EMBL" id="FOXU01000002">
    <property type="protein sequence ID" value="SFQ32678.1"/>
    <property type="molecule type" value="Genomic_DNA"/>
</dbReference>
<dbReference type="AlphaFoldDB" id="A0A1I5XL52"/>
<feature type="transmembrane region" description="Helical" evidence="1">
    <location>
        <begin position="6"/>
        <end position="39"/>
    </location>
</feature>
<accession>A0A1I5XL52</accession>
<protein>
    <submittedName>
        <fullName evidence="2">Uncharacterized protein</fullName>
    </submittedName>
</protein>
<evidence type="ECO:0000313" key="2">
    <source>
        <dbReference type="EMBL" id="SFQ32678.1"/>
    </source>
</evidence>
<evidence type="ECO:0000256" key="1">
    <source>
        <dbReference type="SAM" id="Phobius"/>
    </source>
</evidence>
<dbReference type="STRING" id="126156.SAMN05421670_1595"/>
<dbReference type="Proteomes" id="UP000198734">
    <property type="component" value="Unassembled WGS sequence"/>
</dbReference>
<gene>
    <name evidence="2" type="ORF">SAMN05421670_1595</name>
</gene>
<name>A0A1I5XL52_9BACI</name>
<proteinExistence type="predicted"/>
<dbReference type="RefSeq" id="WP_093535957.1">
    <property type="nucleotide sequence ID" value="NZ_CP183885.1"/>
</dbReference>